<gene>
    <name evidence="4" type="ORF">MBSD_1016</name>
    <name evidence="5" type="ORF">MBSD_n1105</name>
</gene>
<dbReference type="AlphaFoldDB" id="A0A0K8QLS1"/>
<proteinExistence type="predicted"/>
<dbReference type="PANTHER" id="PTHR43283">
    <property type="entry name" value="BETA-LACTAMASE-RELATED"/>
    <property type="match status" value="1"/>
</dbReference>
<dbReference type="HOGENOM" id="CLU_059724_0_0_6"/>
<evidence type="ECO:0000256" key="2">
    <source>
        <dbReference type="SAM" id="SignalP"/>
    </source>
</evidence>
<organism evidence="5">
    <name type="scientific">Mizugakiibacter sediminis</name>
    <dbReference type="NCBI Taxonomy" id="1475481"/>
    <lineage>
        <taxon>Bacteria</taxon>
        <taxon>Pseudomonadati</taxon>
        <taxon>Pseudomonadota</taxon>
        <taxon>Gammaproteobacteria</taxon>
        <taxon>Lysobacterales</taxon>
        <taxon>Rhodanobacteraceae</taxon>
        <taxon>Mizugakiibacter</taxon>
    </lineage>
</organism>
<dbReference type="OrthoDB" id="6963107at2"/>
<reference evidence="5" key="2">
    <citation type="submission" date="2015-08" db="EMBL/GenBank/DDBJ databases">
        <title>Complete DNA Sequence of Pseudomonas syringae pv. actinidiae, the Causal Agent of Kiwifruit Canker Disease.</title>
        <authorList>
            <person name="Rikkerink E.H.A."/>
            <person name="Fineran P.C."/>
        </authorList>
    </citation>
    <scope>NUCLEOTIDE SEQUENCE</scope>
    <source>
        <strain evidence="5">SkMP5</strain>
    </source>
</reference>
<feature type="chain" id="PRO_5007414714" evidence="2">
    <location>
        <begin position="22"/>
        <end position="385"/>
    </location>
</feature>
<feature type="signal peptide" evidence="2">
    <location>
        <begin position="1"/>
        <end position="21"/>
    </location>
</feature>
<evidence type="ECO:0000256" key="1">
    <source>
        <dbReference type="ARBA" id="ARBA00022801"/>
    </source>
</evidence>
<feature type="domain" description="Beta-lactamase-related" evidence="3">
    <location>
        <begin position="114"/>
        <end position="362"/>
    </location>
</feature>
<evidence type="ECO:0000313" key="6">
    <source>
        <dbReference type="Proteomes" id="UP000253740"/>
    </source>
</evidence>
<evidence type="ECO:0000259" key="3">
    <source>
        <dbReference type="Pfam" id="PF00144"/>
    </source>
</evidence>
<dbReference type="Proteomes" id="UP000253740">
    <property type="component" value="Unassembled WGS sequence"/>
</dbReference>
<dbReference type="Pfam" id="PF00144">
    <property type="entry name" value="Beta-lactamase"/>
    <property type="match status" value="1"/>
</dbReference>
<dbReference type="GO" id="GO:0016787">
    <property type="term" value="F:hydrolase activity"/>
    <property type="evidence" value="ECO:0007669"/>
    <property type="project" value="UniProtKB-KW"/>
</dbReference>
<dbReference type="EMBL" id="DF970177">
    <property type="protein sequence ID" value="GAP65814.1"/>
    <property type="molecule type" value="Genomic_DNA"/>
</dbReference>
<keyword evidence="6" id="KW-1185">Reference proteome</keyword>
<protein>
    <submittedName>
        <fullName evidence="5">Beta-lactamase</fullName>
    </submittedName>
</protein>
<evidence type="ECO:0000313" key="5">
    <source>
        <dbReference type="EMBL" id="GAP65814.1"/>
    </source>
</evidence>
<dbReference type="InterPro" id="IPR050789">
    <property type="entry name" value="Diverse_Enzym_Activities"/>
</dbReference>
<dbReference type="PANTHER" id="PTHR43283:SF11">
    <property type="entry name" value="BETA-LACTAMASE-RELATED DOMAIN-CONTAINING PROTEIN"/>
    <property type="match status" value="1"/>
</dbReference>
<reference evidence="4" key="1">
    <citation type="submission" date="2015-03" db="EMBL/GenBank/DDBJ databases">
        <title>Draft genome sequence of Mizugakiibacter sediminis skMP5.</title>
        <authorList>
            <person name="Watanabe T."/>
            <person name="Kojima H."/>
            <person name="Fukui M."/>
        </authorList>
    </citation>
    <scope>NUCLEOTIDE SEQUENCE</scope>
    <source>
        <strain evidence="4">SkMP5</strain>
    </source>
</reference>
<dbReference type="Gene3D" id="3.40.710.10">
    <property type="entry name" value="DD-peptidase/beta-lactamase superfamily"/>
    <property type="match status" value="1"/>
</dbReference>
<dbReference type="InterPro" id="IPR012338">
    <property type="entry name" value="Beta-lactam/transpept-like"/>
</dbReference>
<dbReference type="SUPFAM" id="SSF56601">
    <property type="entry name" value="beta-lactamase/transpeptidase-like"/>
    <property type="match status" value="1"/>
</dbReference>
<dbReference type="EMBL" id="DF952378">
    <property type="protein sequence ID" value="GAN44481.1"/>
    <property type="molecule type" value="Genomic_DNA"/>
</dbReference>
<dbReference type="InterPro" id="IPR001466">
    <property type="entry name" value="Beta-lactam-related"/>
</dbReference>
<dbReference type="STRING" id="1475481.GCA_000953855_01125"/>
<keyword evidence="2" id="KW-0732">Signal</keyword>
<sequence length="385" mass="42390">MRFVASVLALILALPAASAGAAEYVPSRHHWEHRDPAAAGFDPQRLAAAVAYAQAHADLQPGDMRQALVDYFGAREPDYSVHGPTKPRVGAAGLIVRHGYIVAQWGDVARTDMTFSVAKSYLSTVAGLALADGLIGSLDDRLADYVDDGSYASPHNAPITWRHMLTQTSDWQGTLWGIPDWADRPEGTDRAQWPRRALHAPGTHFKYNDVRINALAYALLQVWRKPLPQVLKERVMDPIGASNAWRWTGYADSWVELDGLRMQSVSGGGHFGGGMFISALDHARYGLLFLRRGRWGERQVLPAEWVAQAHAPSAAKDDYGLLWWLNTGRKAVPQAPESAYWAAGFGGHYIYIDEVHDLVVVLRWDNDFPGTIARILGALEAAPAR</sequence>
<name>A0A0K8QLS1_9GAMM</name>
<evidence type="ECO:0000313" key="4">
    <source>
        <dbReference type="EMBL" id="GAN44481.1"/>
    </source>
</evidence>
<dbReference type="RefSeq" id="WP_062535921.1">
    <property type="nucleotide sequence ID" value="NZ_DF970177.1"/>
</dbReference>
<keyword evidence="1" id="KW-0378">Hydrolase</keyword>
<accession>A0A0K8QLS1</accession>